<dbReference type="EMBL" id="CP001854">
    <property type="protein sequence ID" value="ADB54296.1"/>
    <property type="molecule type" value="Genomic_DNA"/>
</dbReference>
<keyword evidence="1" id="KW-0378">Hydrolase</keyword>
<dbReference type="InterPro" id="IPR006439">
    <property type="entry name" value="HAD-SF_hydro_IA"/>
</dbReference>
<dbReference type="SFLD" id="SFLDG01129">
    <property type="entry name" value="C1.5:_HAD__Beta-PGM__Phosphata"/>
    <property type="match status" value="1"/>
</dbReference>
<reference evidence="2" key="2">
    <citation type="submission" date="2010-01" db="EMBL/GenBank/DDBJ databases">
        <title>The complete genome of Conexibacter woesei DSM 14684.</title>
        <authorList>
            <consortium name="US DOE Joint Genome Institute (JGI-PGF)"/>
            <person name="Lucas S."/>
            <person name="Copeland A."/>
            <person name="Lapidus A."/>
            <person name="Glavina del Rio T."/>
            <person name="Dalin E."/>
            <person name="Tice H."/>
            <person name="Bruce D."/>
            <person name="Goodwin L."/>
            <person name="Pitluck S."/>
            <person name="Kyrpides N."/>
            <person name="Mavromatis K."/>
            <person name="Ivanova N."/>
            <person name="Mikhailova N."/>
            <person name="Chertkov O."/>
            <person name="Brettin T."/>
            <person name="Detter J.C."/>
            <person name="Han C."/>
            <person name="Larimer F."/>
            <person name="Land M."/>
            <person name="Hauser L."/>
            <person name="Markowitz V."/>
            <person name="Cheng J.-F."/>
            <person name="Hugenholtz P."/>
            <person name="Woyke T."/>
            <person name="Wu D."/>
            <person name="Pukall R."/>
            <person name="Steenblock K."/>
            <person name="Schneider S."/>
            <person name="Klenk H.-P."/>
            <person name="Eisen J.A."/>
        </authorList>
    </citation>
    <scope>NUCLEOTIDE SEQUENCE [LARGE SCALE GENOMIC DNA]</scope>
    <source>
        <strain evidence="2">DSM 14684 / CIP 108061 / JCM 11494 / NBRC 100937 / ID131577</strain>
    </source>
</reference>
<dbReference type="NCBIfam" id="TIGR01549">
    <property type="entry name" value="HAD-SF-IA-v1"/>
    <property type="match status" value="1"/>
</dbReference>
<evidence type="ECO:0000313" key="1">
    <source>
        <dbReference type="EMBL" id="ADB54296.1"/>
    </source>
</evidence>
<dbReference type="Pfam" id="PF00702">
    <property type="entry name" value="Hydrolase"/>
    <property type="match status" value="1"/>
</dbReference>
<gene>
    <name evidence="1" type="ordered locus">Cwoe_5896</name>
</gene>
<dbReference type="GO" id="GO:0016787">
    <property type="term" value="F:hydrolase activity"/>
    <property type="evidence" value="ECO:0007669"/>
    <property type="project" value="UniProtKB-KW"/>
</dbReference>
<reference evidence="1 2" key="1">
    <citation type="journal article" date="2010" name="Stand. Genomic Sci.">
        <title>Complete genome sequence of Conexibacter woesei type strain (ID131577).</title>
        <authorList>
            <person name="Pukall R."/>
            <person name="Lapidus A."/>
            <person name="Glavina Del Rio T."/>
            <person name="Copeland A."/>
            <person name="Tice H."/>
            <person name="Cheng J.-F."/>
            <person name="Lucas S."/>
            <person name="Chen F."/>
            <person name="Nolan M."/>
            <person name="Bruce D."/>
            <person name="Goodwin L."/>
            <person name="Pitluck S."/>
            <person name="Mavromatis K."/>
            <person name="Ivanova N."/>
            <person name="Ovchinnikova G."/>
            <person name="Pati A."/>
            <person name="Chen A."/>
            <person name="Palaniappan K."/>
            <person name="Land M."/>
            <person name="Hauser L."/>
            <person name="Chang Y.-J."/>
            <person name="Jeffries C.D."/>
            <person name="Chain P."/>
            <person name="Meincke L."/>
            <person name="Sims D."/>
            <person name="Brettin T."/>
            <person name="Detter J.C."/>
            <person name="Rohde M."/>
            <person name="Goeker M."/>
            <person name="Bristow J."/>
            <person name="Eisen J.A."/>
            <person name="Markowitz V."/>
            <person name="Kyrpides N.C."/>
            <person name="Klenk H.-P."/>
            <person name="Hugenholtz P."/>
        </authorList>
    </citation>
    <scope>NUCLEOTIDE SEQUENCE [LARGE SCALE GENOMIC DNA]</scope>
    <source>
        <strain evidence="2">DSM 14684 / CIP 108061 / JCM 11494 / NBRC 100937 / ID131577</strain>
    </source>
</reference>
<name>D3F3S1_CONWI</name>
<accession>D3F3S1</accession>
<dbReference type="Gene3D" id="3.40.50.1000">
    <property type="entry name" value="HAD superfamily/HAD-like"/>
    <property type="match status" value="1"/>
</dbReference>
<proteinExistence type="predicted"/>
<dbReference type="PANTHER" id="PTHR46649">
    <property type="match status" value="1"/>
</dbReference>
<dbReference type="PANTHER" id="PTHR46649:SF5">
    <property type="entry name" value="F14L17.7 PROTEIN"/>
    <property type="match status" value="1"/>
</dbReference>
<dbReference type="STRING" id="469383.Cwoe_5896"/>
<protein>
    <submittedName>
        <fullName evidence="1">HAD-superfamily hydrolase, subfamily IA, variant 1</fullName>
    </submittedName>
</protein>
<dbReference type="KEGG" id="cwo:Cwoe_5896"/>
<sequence>MSGRPPRVWLLDALGTLLELEPPAEPLRRELRVRFGFELSAQEARAAIKAEIEYYRAHHDEASDRAALAVLRRGSAEALRAALPAGRGAERLPIEPLTDALLAALRFRPFPEVADVLRRARKRGIGLVVVSNWDVSLHDALDDTGLTPLLNGALTSAEVGSGKPGGEIFARALALAGVGAADALHVGDSVEHDVAGARAAGIDVRLVVRDGAPPPAPDLGIATVGSLRELPGLAGP</sequence>
<dbReference type="AlphaFoldDB" id="D3F3S1"/>
<dbReference type="InterPro" id="IPR023214">
    <property type="entry name" value="HAD_sf"/>
</dbReference>
<dbReference type="HOGENOM" id="CLU_045011_8_0_11"/>
<dbReference type="OrthoDB" id="9810501at2"/>
<dbReference type="RefSeq" id="WP_012937347.1">
    <property type="nucleotide sequence ID" value="NC_013739.1"/>
</dbReference>
<organism evidence="1 2">
    <name type="scientific">Conexibacter woesei (strain DSM 14684 / CCUG 47730 / CIP 108061 / JCM 11494 / NBRC 100937 / ID131577)</name>
    <dbReference type="NCBI Taxonomy" id="469383"/>
    <lineage>
        <taxon>Bacteria</taxon>
        <taxon>Bacillati</taxon>
        <taxon>Actinomycetota</taxon>
        <taxon>Thermoleophilia</taxon>
        <taxon>Solirubrobacterales</taxon>
        <taxon>Conexibacteraceae</taxon>
        <taxon>Conexibacter</taxon>
    </lineage>
</organism>
<dbReference type="Proteomes" id="UP000008229">
    <property type="component" value="Chromosome"/>
</dbReference>
<dbReference type="InterPro" id="IPR036412">
    <property type="entry name" value="HAD-like_sf"/>
</dbReference>
<evidence type="ECO:0000313" key="2">
    <source>
        <dbReference type="Proteomes" id="UP000008229"/>
    </source>
</evidence>
<dbReference type="InterPro" id="IPR044924">
    <property type="entry name" value="HAD-SF_hydro_IA_REG-2-like_cap"/>
</dbReference>
<dbReference type="SUPFAM" id="SSF56784">
    <property type="entry name" value="HAD-like"/>
    <property type="match status" value="1"/>
</dbReference>
<dbReference type="Gene3D" id="1.10.150.720">
    <property type="entry name" value="Haloacid dehalogenase-like hydrolase"/>
    <property type="match status" value="1"/>
</dbReference>
<dbReference type="eggNOG" id="COG1011">
    <property type="taxonomic scope" value="Bacteria"/>
</dbReference>
<keyword evidence="2" id="KW-1185">Reference proteome</keyword>
<dbReference type="SFLD" id="SFLDS00003">
    <property type="entry name" value="Haloacid_Dehalogenase"/>
    <property type="match status" value="1"/>
</dbReference>